<dbReference type="GO" id="GO:0016787">
    <property type="term" value="F:hydrolase activity"/>
    <property type="evidence" value="ECO:0007669"/>
    <property type="project" value="UniProtKB-KW"/>
</dbReference>
<dbReference type="Proteomes" id="UP001363151">
    <property type="component" value="Unassembled WGS sequence"/>
</dbReference>
<evidence type="ECO:0000256" key="2">
    <source>
        <dbReference type="ARBA" id="ARBA00011915"/>
    </source>
</evidence>
<keyword evidence="3 6" id="KW-0378">Hydrolase</keyword>
<dbReference type="InterPro" id="IPR032259">
    <property type="entry name" value="HIBYL-CoA-H"/>
</dbReference>
<dbReference type="SUPFAM" id="SSF52096">
    <property type="entry name" value="ClpP/crotonase"/>
    <property type="match status" value="1"/>
</dbReference>
<dbReference type="Pfam" id="PF16113">
    <property type="entry name" value="ECH_2"/>
    <property type="match status" value="1"/>
</dbReference>
<comment type="caution">
    <text evidence="6">The sequence shown here is derived from an EMBL/GenBank/DDBJ whole genome shotgun (WGS) entry which is preliminary data.</text>
</comment>
<comment type="catalytic activity">
    <reaction evidence="1">
        <text>3-hydroxy-2-methylpropanoyl-CoA + H2O = 3-hydroxy-2-methylpropanoate + CoA + H(+)</text>
        <dbReference type="Rhea" id="RHEA:20888"/>
        <dbReference type="ChEBI" id="CHEBI:11805"/>
        <dbReference type="ChEBI" id="CHEBI:15377"/>
        <dbReference type="ChEBI" id="CHEBI:15378"/>
        <dbReference type="ChEBI" id="CHEBI:57287"/>
        <dbReference type="ChEBI" id="CHEBI:57340"/>
        <dbReference type="EC" id="3.1.2.4"/>
    </reaction>
</comment>
<proteinExistence type="predicted"/>
<accession>A0ABR1FZG9</accession>
<evidence type="ECO:0000313" key="6">
    <source>
        <dbReference type="EMBL" id="KAK7241611.1"/>
    </source>
</evidence>
<dbReference type="EMBL" id="JBBJCI010000177">
    <property type="protein sequence ID" value="KAK7241611.1"/>
    <property type="molecule type" value="Genomic_DNA"/>
</dbReference>
<keyword evidence="7" id="KW-1185">Reference proteome</keyword>
<evidence type="ECO:0000256" key="4">
    <source>
        <dbReference type="SAM" id="MobiDB-lite"/>
    </source>
</evidence>
<dbReference type="PANTHER" id="PTHR43176">
    <property type="entry name" value="3-HYDROXYISOBUTYRYL-COA HYDROLASE-RELATED"/>
    <property type="match status" value="1"/>
</dbReference>
<dbReference type="EC" id="3.1.2.4" evidence="2"/>
<reference evidence="6 7" key="1">
    <citation type="submission" date="2024-03" db="EMBL/GenBank/DDBJ databases">
        <title>Aureococcus anophagefferens CCMP1851 and Kratosvirus quantuckense: Draft genome of a second virus-susceptible host strain in the model system.</title>
        <authorList>
            <person name="Chase E."/>
            <person name="Truchon A.R."/>
            <person name="Schepens W."/>
            <person name="Wilhelm S.W."/>
        </authorList>
    </citation>
    <scope>NUCLEOTIDE SEQUENCE [LARGE SCALE GENOMIC DNA]</scope>
    <source>
        <strain evidence="6 7">CCMP1851</strain>
    </source>
</reference>
<feature type="compositionally biased region" description="Low complexity" evidence="4">
    <location>
        <begin position="367"/>
        <end position="395"/>
    </location>
</feature>
<sequence length="395" mass="40429">MLRRAISTTASFDVRRAMSAAASYDFIRVSGVGTSAAALVLDRPKKLNALDLAMVREVADALARVEDAAKAGGNCATLTVTGAGGKAFCAGGDVKAVRASGLAGPAPGGDEPDYLRFFREEYALNAALGRLGAVSSPVKQVSVWDGIVMGGGVGLSVHGRFRVATEKALLAMPECAIGLFPDVGVCHALARMPGGSGAYAALTGARLGAADLLFSGLATHYVPSERLAEAAAAVAAVDGALPPAAFDAAVDAALNGAGNGATPPGEHAADHGEVIDAALRRGDRRRRARGFGRLRGGRRRLRGECRRGRARGVADVRRCRSSSSAAPARASRRAAADFRVVSRVVGARPPTSDLRGRPRGPRRQGPDPDVAAAADGRARAAPRAPLEPGAELALP</sequence>
<name>A0ABR1FZG9_AURAN</name>
<feature type="region of interest" description="Disordered" evidence="4">
    <location>
        <begin position="346"/>
        <end position="395"/>
    </location>
</feature>
<dbReference type="CDD" id="cd06558">
    <property type="entry name" value="crotonase-like"/>
    <property type="match status" value="1"/>
</dbReference>
<evidence type="ECO:0000256" key="3">
    <source>
        <dbReference type="ARBA" id="ARBA00022801"/>
    </source>
</evidence>
<dbReference type="InterPro" id="IPR045004">
    <property type="entry name" value="ECH_dom"/>
</dbReference>
<dbReference type="InterPro" id="IPR029045">
    <property type="entry name" value="ClpP/crotonase-like_dom_sf"/>
</dbReference>
<protein>
    <recommendedName>
        <fullName evidence="2">3-hydroxyisobutyryl-CoA hydrolase</fullName>
        <ecNumber evidence="2">3.1.2.4</ecNumber>
    </recommendedName>
</protein>
<evidence type="ECO:0000259" key="5">
    <source>
        <dbReference type="Pfam" id="PF16113"/>
    </source>
</evidence>
<feature type="domain" description="Enoyl-CoA hydratase/isomerase" evidence="5">
    <location>
        <begin position="38"/>
        <end position="279"/>
    </location>
</feature>
<gene>
    <name evidence="6" type="ORF">SO694_00171037</name>
</gene>
<organism evidence="6 7">
    <name type="scientific">Aureococcus anophagefferens</name>
    <name type="common">Harmful bloom alga</name>
    <dbReference type="NCBI Taxonomy" id="44056"/>
    <lineage>
        <taxon>Eukaryota</taxon>
        <taxon>Sar</taxon>
        <taxon>Stramenopiles</taxon>
        <taxon>Ochrophyta</taxon>
        <taxon>Pelagophyceae</taxon>
        <taxon>Pelagomonadales</taxon>
        <taxon>Pelagomonadaceae</taxon>
        <taxon>Aureococcus</taxon>
    </lineage>
</organism>
<evidence type="ECO:0000313" key="7">
    <source>
        <dbReference type="Proteomes" id="UP001363151"/>
    </source>
</evidence>
<evidence type="ECO:0000256" key="1">
    <source>
        <dbReference type="ARBA" id="ARBA00001709"/>
    </source>
</evidence>
<dbReference type="PANTHER" id="PTHR43176:SF3">
    <property type="entry name" value="3-HYDROXYISOBUTYRYL-COA HYDROLASE, MITOCHONDRIAL"/>
    <property type="match status" value="1"/>
</dbReference>
<dbReference type="Gene3D" id="3.90.226.10">
    <property type="entry name" value="2-enoyl-CoA Hydratase, Chain A, domain 1"/>
    <property type="match status" value="1"/>
</dbReference>